<dbReference type="CDD" id="cd06661">
    <property type="entry name" value="GGCT_like"/>
    <property type="match status" value="1"/>
</dbReference>
<dbReference type="AlphaFoldDB" id="A0A1G9EZ75"/>
<dbReference type="InterPro" id="IPR013024">
    <property type="entry name" value="GGCT-like"/>
</dbReference>
<dbReference type="RefSeq" id="WP_089656707.1">
    <property type="nucleotide sequence ID" value="NZ_FNGH01000001.1"/>
</dbReference>
<sequence>MRKRYAVMTGLALSPLLLVGYLWLTMLSPLTYDRPEHLPPIVQGEHQVFVYGTLRYPLVRWWVYGRTGSPEPARLQGFRRTGLDLEPAEDEVVEGLLLTVDHHELARLDRYERLGIRYERVAQRLTNGQIAWVYLRL</sequence>
<dbReference type="InterPro" id="IPR009288">
    <property type="entry name" value="AIG2-like_dom"/>
</dbReference>
<reference evidence="3" key="1">
    <citation type="submission" date="2016-10" db="EMBL/GenBank/DDBJ databases">
        <authorList>
            <person name="Varghese N."/>
            <person name="Submissions S."/>
        </authorList>
    </citation>
    <scope>NUCLEOTIDE SEQUENCE [LARGE SCALE GENOMIC DNA]</scope>
    <source>
        <strain evidence="3">AAP</strain>
    </source>
</reference>
<proteinExistence type="predicted"/>
<dbReference type="Proteomes" id="UP000199107">
    <property type="component" value="Unassembled WGS sequence"/>
</dbReference>
<dbReference type="SUPFAM" id="SSF110857">
    <property type="entry name" value="Gamma-glutamyl cyclotransferase-like"/>
    <property type="match status" value="1"/>
</dbReference>
<organism evidence="2 3">
    <name type="scientific">Franzmannia pantelleriensis</name>
    <dbReference type="NCBI Taxonomy" id="48727"/>
    <lineage>
        <taxon>Bacteria</taxon>
        <taxon>Pseudomonadati</taxon>
        <taxon>Pseudomonadota</taxon>
        <taxon>Gammaproteobacteria</taxon>
        <taxon>Oceanospirillales</taxon>
        <taxon>Halomonadaceae</taxon>
        <taxon>Franzmannia</taxon>
    </lineage>
</organism>
<feature type="domain" description="Gamma-glutamylcyclotransferase AIG2-like" evidence="1">
    <location>
        <begin position="48"/>
        <end position="135"/>
    </location>
</feature>
<keyword evidence="2" id="KW-0808">Transferase</keyword>
<dbReference type="EMBL" id="FNGH01000001">
    <property type="protein sequence ID" value="SDK81361.1"/>
    <property type="molecule type" value="Genomic_DNA"/>
</dbReference>
<evidence type="ECO:0000313" key="3">
    <source>
        <dbReference type="Proteomes" id="UP000199107"/>
    </source>
</evidence>
<dbReference type="GO" id="GO:0016740">
    <property type="term" value="F:transferase activity"/>
    <property type="evidence" value="ECO:0007669"/>
    <property type="project" value="UniProtKB-KW"/>
</dbReference>
<name>A0A1G9EZ75_9GAMM</name>
<keyword evidence="3" id="KW-1185">Reference proteome</keyword>
<protein>
    <submittedName>
        <fullName evidence="2">Gamma-glutamyl cyclotransferase, AIG2-like</fullName>
    </submittedName>
</protein>
<dbReference type="STRING" id="48727.SAMN05192555_101262"/>
<evidence type="ECO:0000259" key="1">
    <source>
        <dbReference type="Pfam" id="PF06094"/>
    </source>
</evidence>
<dbReference type="InterPro" id="IPR036568">
    <property type="entry name" value="GGCT-like_sf"/>
</dbReference>
<dbReference type="Gene3D" id="3.10.490.10">
    <property type="entry name" value="Gamma-glutamyl cyclotransferase-like"/>
    <property type="match status" value="1"/>
</dbReference>
<dbReference type="Pfam" id="PF06094">
    <property type="entry name" value="GGACT"/>
    <property type="match status" value="1"/>
</dbReference>
<gene>
    <name evidence="2" type="ORF">SAMN05192555_101262</name>
</gene>
<accession>A0A1G9EZ75</accession>
<evidence type="ECO:0000313" key="2">
    <source>
        <dbReference type="EMBL" id="SDK81361.1"/>
    </source>
</evidence>
<dbReference type="OrthoDB" id="7852375at2"/>